<feature type="compositionally biased region" description="Basic and acidic residues" evidence="1">
    <location>
        <begin position="10"/>
        <end position="19"/>
    </location>
</feature>
<evidence type="ECO:0000256" key="1">
    <source>
        <dbReference type="SAM" id="MobiDB-lite"/>
    </source>
</evidence>
<dbReference type="Proteomes" id="UP000249402">
    <property type="component" value="Unassembled WGS sequence"/>
</dbReference>
<proteinExistence type="predicted"/>
<dbReference type="RefSeq" id="XP_025573016.1">
    <property type="nucleotide sequence ID" value="XM_025715988.1"/>
</dbReference>
<feature type="non-terminal residue" evidence="2">
    <location>
        <position position="1"/>
    </location>
</feature>
<evidence type="ECO:0000313" key="3">
    <source>
        <dbReference type="Proteomes" id="UP000249402"/>
    </source>
</evidence>
<protein>
    <submittedName>
        <fullName evidence="2">Uncharacterized protein</fullName>
    </submittedName>
</protein>
<accession>A0A395GUM8</accession>
<keyword evidence="3" id="KW-1185">Reference proteome</keyword>
<reference evidence="2 3" key="1">
    <citation type="submission" date="2018-02" db="EMBL/GenBank/DDBJ databases">
        <title>The genomes of Aspergillus section Nigri reveals drivers in fungal speciation.</title>
        <authorList>
            <consortium name="DOE Joint Genome Institute"/>
            <person name="Vesth T.C."/>
            <person name="Nybo J."/>
            <person name="Theobald S."/>
            <person name="Brandl J."/>
            <person name="Frisvad J.C."/>
            <person name="Nielsen K.F."/>
            <person name="Lyhne E.K."/>
            <person name="Kogle M.E."/>
            <person name="Kuo A."/>
            <person name="Riley R."/>
            <person name="Clum A."/>
            <person name="Nolan M."/>
            <person name="Lipzen A."/>
            <person name="Salamov A."/>
            <person name="Henrissat B."/>
            <person name="Wiebenga A."/>
            <person name="De vries R.P."/>
            <person name="Grigoriev I.V."/>
            <person name="Mortensen U.H."/>
            <person name="Andersen M.R."/>
            <person name="Baker S.E."/>
        </authorList>
    </citation>
    <scope>NUCLEOTIDE SEQUENCE [LARGE SCALE GENOMIC DNA]</scope>
    <source>
        <strain evidence="2 3">CBS 121593</strain>
    </source>
</reference>
<dbReference type="VEuPathDB" id="FungiDB:BO80DRAFT_360984"/>
<sequence>KLNFQCSRRRSPEESHPDISRSGCRPAAPGLVFCRLFALRRISREKLVLVGPSPLAGRLPSNTERRPDLRESYGRFRLHTHDLMPSLF</sequence>
<dbReference type="GeneID" id="37220853"/>
<organism evidence="2 3">
    <name type="scientific">Aspergillus ibericus CBS 121593</name>
    <dbReference type="NCBI Taxonomy" id="1448316"/>
    <lineage>
        <taxon>Eukaryota</taxon>
        <taxon>Fungi</taxon>
        <taxon>Dikarya</taxon>
        <taxon>Ascomycota</taxon>
        <taxon>Pezizomycotina</taxon>
        <taxon>Eurotiomycetes</taxon>
        <taxon>Eurotiomycetidae</taxon>
        <taxon>Eurotiales</taxon>
        <taxon>Aspergillaceae</taxon>
        <taxon>Aspergillus</taxon>
        <taxon>Aspergillus subgen. Circumdati</taxon>
    </lineage>
</organism>
<name>A0A395GUM8_9EURO</name>
<gene>
    <name evidence="2" type="ORF">BO80DRAFT_360984</name>
</gene>
<dbReference type="AlphaFoldDB" id="A0A395GUM8"/>
<feature type="region of interest" description="Disordered" evidence="1">
    <location>
        <begin position="1"/>
        <end position="22"/>
    </location>
</feature>
<dbReference type="EMBL" id="KZ824452">
    <property type="protein sequence ID" value="RAK98688.1"/>
    <property type="molecule type" value="Genomic_DNA"/>
</dbReference>
<evidence type="ECO:0000313" key="2">
    <source>
        <dbReference type="EMBL" id="RAK98688.1"/>
    </source>
</evidence>